<dbReference type="AlphaFoldDB" id="E6QFZ5"/>
<sequence>MASSRPNCVSSIPWHPSPTASKRAPHAVRAVWSAFRPSCCHHGFDLGNLLGYFARQNIRTAGGHQHVVFDANPDTAPTLRYRWIIRREVQARFHRQHHPRLQFPPGLIRAAIVADVMNIHAQPVPRPVHIESLVAALLDDCVATAGKYLQLQQAVHQHLDGLVMIIGNGAPYLYGGDCHFLTGQNDFVNFPLCGAENPVHRQGPGDVSGVGADLCTGVDQYQIAIAQFRIIFRVVQNATVDSATDDTGIRHAGRSEATKNMLDLGGQFVFQHTRTTLAHAMAMPGTADAYRRPQDFDLFGVFEQPHLMDQVGNIDHFEWVAHTLANLALGNIAPVHDPRVEIRGLTHGIKQQFPIFQQLWKNVVQVMNREATIHLTLLKSTLQPSATPIPGFPLGITGTAEQDLLPVGVSRCQHQYSLRLCKAGQIEEIAVAAEWVLYIAVTALGCGGGYDRDTGSVHLLHQQTTAGGMIGAGQIKLGHLADLLYALLSHKAQMRRKGRKKHKRARRQSRKESGAGQGGFYRMSDSTSFAKSGSLWVCLSRLEYCSAVR</sequence>
<organism evidence="2">
    <name type="scientific">mine drainage metagenome</name>
    <dbReference type="NCBI Taxonomy" id="410659"/>
    <lineage>
        <taxon>unclassified sequences</taxon>
        <taxon>metagenomes</taxon>
        <taxon>ecological metagenomes</taxon>
    </lineage>
</organism>
<evidence type="ECO:0000313" key="2">
    <source>
        <dbReference type="EMBL" id="CBI06146.1"/>
    </source>
</evidence>
<feature type="compositionally biased region" description="Polar residues" evidence="1">
    <location>
        <begin position="1"/>
        <end position="10"/>
    </location>
</feature>
<proteinExistence type="predicted"/>
<feature type="compositionally biased region" description="Basic residues" evidence="1">
    <location>
        <begin position="494"/>
        <end position="509"/>
    </location>
</feature>
<dbReference type="AntiFam" id="ANF00216">
    <property type="entry name" value="Shadow ORF (opposite pepPI)"/>
</dbReference>
<reference evidence="2" key="1">
    <citation type="submission" date="2009-10" db="EMBL/GenBank/DDBJ databases">
        <title>Diversity of trophic interactions inside an arsenic-rich microbial ecosystem.</title>
        <authorList>
            <person name="Bertin P.N."/>
            <person name="Heinrich-Salmeron A."/>
            <person name="Pelletier E."/>
            <person name="Goulhen-Chollet F."/>
            <person name="Arsene-Ploetze F."/>
            <person name="Gallien S."/>
            <person name="Calteau A."/>
            <person name="Vallenet D."/>
            <person name="Casiot C."/>
            <person name="Chane-Woon-Ming B."/>
            <person name="Giloteaux L."/>
            <person name="Barakat M."/>
            <person name="Bonnefoy V."/>
            <person name="Bruneel O."/>
            <person name="Chandler M."/>
            <person name="Cleiss J."/>
            <person name="Duran R."/>
            <person name="Elbaz-Poulichet F."/>
            <person name="Fonknechten N."/>
            <person name="Lauga B."/>
            <person name="Mornico D."/>
            <person name="Ortet P."/>
            <person name="Schaeffer C."/>
            <person name="Siguier P."/>
            <person name="Alexander Thil Smith A."/>
            <person name="Van Dorsselaer A."/>
            <person name="Weissenbach J."/>
            <person name="Medigue C."/>
            <person name="Le Paslier D."/>
        </authorList>
    </citation>
    <scope>NUCLEOTIDE SEQUENCE</scope>
</reference>
<name>E6QFZ5_9ZZZZ</name>
<protein>
    <submittedName>
        <fullName evidence="2">Uncharacterized protein</fullName>
    </submittedName>
</protein>
<evidence type="ECO:0000256" key="1">
    <source>
        <dbReference type="SAM" id="MobiDB-lite"/>
    </source>
</evidence>
<gene>
    <name evidence="2" type="ORF">CARN5_0328</name>
</gene>
<comment type="caution">
    <text evidence="2">The sequence shown here is derived from an EMBL/GenBank/DDBJ whole genome shotgun (WGS) entry which is preliminary data.</text>
</comment>
<feature type="region of interest" description="Disordered" evidence="1">
    <location>
        <begin position="1"/>
        <end position="21"/>
    </location>
</feature>
<feature type="region of interest" description="Disordered" evidence="1">
    <location>
        <begin position="494"/>
        <end position="519"/>
    </location>
</feature>
<accession>E6QFZ5</accession>
<dbReference type="EMBL" id="CABP01000160">
    <property type="protein sequence ID" value="CBI06146.1"/>
    <property type="molecule type" value="Genomic_DNA"/>
</dbReference>